<evidence type="ECO:0000256" key="3">
    <source>
        <dbReference type="ARBA" id="ARBA00022692"/>
    </source>
</evidence>
<dbReference type="GO" id="GO:0022857">
    <property type="term" value="F:transmembrane transporter activity"/>
    <property type="evidence" value="ECO:0007669"/>
    <property type="project" value="InterPro"/>
</dbReference>
<name>A0AAW1PLD5_9CHLO</name>
<evidence type="ECO:0000256" key="4">
    <source>
        <dbReference type="ARBA" id="ARBA00022989"/>
    </source>
</evidence>
<feature type="region of interest" description="Disordered" evidence="6">
    <location>
        <begin position="450"/>
        <end position="481"/>
    </location>
</feature>
<feature type="transmembrane region" description="Helical" evidence="7">
    <location>
        <begin position="427"/>
        <end position="446"/>
    </location>
</feature>
<evidence type="ECO:0000256" key="2">
    <source>
        <dbReference type="ARBA" id="ARBA00022448"/>
    </source>
</evidence>
<dbReference type="InterPro" id="IPR036259">
    <property type="entry name" value="MFS_trans_sf"/>
</dbReference>
<keyword evidence="3 7" id="KW-0812">Transmembrane</keyword>
<evidence type="ECO:0000256" key="7">
    <source>
        <dbReference type="SAM" id="Phobius"/>
    </source>
</evidence>
<dbReference type="PROSITE" id="PS50850">
    <property type="entry name" value="MFS"/>
    <property type="match status" value="1"/>
</dbReference>
<keyword evidence="4 7" id="KW-1133">Transmembrane helix</keyword>
<feature type="transmembrane region" description="Helical" evidence="7">
    <location>
        <begin position="181"/>
        <end position="201"/>
    </location>
</feature>
<gene>
    <name evidence="9" type="ORF">WJX72_003060</name>
</gene>
<feature type="transmembrane region" description="Helical" evidence="7">
    <location>
        <begin position="360"/>
        <end position="382"/>
    </location>
</feature>
<evidence type="ECO:0000313" key="10">
    <source>
        <dbReference type="Proteomes" id="UP001489004"/>
    </source>
</evidence>
<keyword evidence="2" id="KW-0813">Transport</keyword>
<feature type="transmembrane region" description="Helical" evidence="7">
    <location>
        <begin position="336"/>
        <end position="354"/>
    </location>
</feature>
<feature type="transmembrane region" description="Helical" evidence="7">
    <location>
        <begin position="43"/>
        <end position="65"/>
    </location>
</feature>
<dbReference type="PANTHER" id="PTHR43791:SF36">
    <property type="entry name" value="TRANSPORTER, PUTATIVE (AFU_ORTHOLOGUE AFUA_6G08340)-RELATED"/>
    <property type="match status" value="1"/>
</dbReference>
<organism evidence="9 10">
    <name type="scientific">[Myrmecia] bisecta</name>
    <dbReference type="NCBI Taxonomy" id="41462"/>
    <lineage>
        <taxon>Eukaryota</taxon>
        <taxon>Viridiplantae</taxon>
        <taxon>Chlorophyta</taxon>
        <taxon>core chlorophytes</taxon>
        <taxon>Trebouxiophyceae</taxon>
        <taxon>Trebouxiales</taxon>
        <taxon>Trebouxiaceae</taxon>
        <taxon>Myrmecia</taxon>
    </lineage>
</organism>
<dbReference type="InterPro" id="IPR011701">
    <property type="entry name" value="MFS"/>
</dbReference>
<dbReference type="Proteomes" id="UP001489004">
    <property type="component" value="Unassembled WGS sequence"/>
</dbReference>
<feature type="transmembrane region" description="Helical" evidence="7">
    <location>
        <begin position="394"/>
        <end position="415"/>
    </location>
</feature>
<dbReference type="InterPro" id="IPR020846">
    <property type="entry name" value="MFS_dom"/>
</dbReference>
<feature type="transmembrane region" description="Helical" evidence="7">
    <location>
        <begin position="85"/>
        <end position="104"/>
    </location>
</feature>
<feature type="transmembrane region" description="Helical" evidence="7">
    <location>
        <begin position="111"/>
        <end position="132"/>
    </location>
</feature>
<sequence>MEPEVNPARVIRKVMWTLLPWLWVAAFWTYMDRSNLTFAAFQIRALFNLSNTTYGLAGTLFFVGYCAAQLPTNVGMRLLPPGNNPNFLGAIVVIWGTIAACTAAQNTVAQFLALRVLLGIAEAGIFGCSWIHMSQFLSATELTFAMGVFFSVTAISQVIGAPLAAAFLVMDGIHGLRGWQWLYIITGILTVAYGVALKFGLAKLPSTIWSLTVKERAWLVKRQEAEEAARNIADPDNGTILGCLANWRIWWLSCAWLLEETVRYGIVFWTPLLLDAMLNGGFNGKAPKKIVRTVHQQATYSAKLACISAILYVFAALGTILVSWSSKRFQDRRFHISIPLLISGIAFMCVGDAIKHQGAVVGFVVLVIAGASDWSCFGPAFSWPAELFHGRARAVAVGLFNTLGTCGGIIGPYLVGRVSDDTGSYKNAMIVLGAFQLASAVLFFTFPEPKRSAPGTPQTSPGDAADPKVTYNPVYKAPAEV</sequence>
<accession>A0AAW1PLD5</accession>
<evidence type="ECO:0000256" key="1">
    <source>
        <dbReference type="ARBA" id="ARBA00004141"/>
    </source>
</evidence>
<evidence type="ECO:0000256" key="6">
    <source>
        <dbReference type="SAM" id="MobiDB-lite"/>
    </source>
</evidence>
<feature type="transmembrane region" description="Helical" evidence="7">
    <location>
        <begin position="144"/>
        <end position="169"/>
    </location>
</feature>
<dbReference type="PANTHER" id="PTHR43791">
    <property type="entry name" value="PERMEASE-RELATED"/>
    <property type="match status" value="1"/>
</dbReference>
<feature type="transmembrane region" description="Helical" evidence="7">
    <location>
        <begin position="302"/>
        <end position="324"/>
    </location>
</feature>
<dbReference type="GO" id="GO:0016020">
    <property type="term" value="C:membrane"/>
    <property type="evidence" value="ECO:0007669"/>
    <property type="project" value="UniProtKB-SubCell"/>
</dbReference>
<proteinExistence type="predicted"/>
<evidence type="ECO:0000313" key="9">
    <source>
        <dbReference type="EMBL" id="KAK9808754.1"/>
    </source>
</evidence>
<keyword evidence="10" id="KW-1185">Reference proteome</keyword>
<evidence type="ECO:0000256" key="5">
    <source>
        <dbReference type="ARBA" id="ARBA00023136"/>
    </source>
</evidence>
<reference evidence="9 10" key="1">
    <citation type="journal article" date="2024" name="Nat. Commun.">
        <title>Phylogenomics reveals the evolutionary origins of lichenization in chlorophyte algae.</title>
        <authorList>
            <person name="Puginier C."/>
            <person name="Libourel C."/>
            <person name="Otte J."/>
            <person name="Skaloud P."/>
            <person name="Haon M."/>
            <person name="Grisel S."/>
            <person name="Petersen M."/>
            <person name="Berrin J.G."/>
            <person name="Delaux P.M."/>
            <person name="Dal Grande F."/>
            <person name="Keller J."/>
        </authorList>
    </citation>
    <scope>NUCLEOTIDE SEQUENCE [LARGE SCALE GENOMIC DNA]</scope>
    <source>
        <strain evidence="9 10">SAG 2043</strain>
    </source>
</reference>
<dbReference type="SUPFAM" id="SSF103473">
    <property type="entry name" value="MFS general substrate transporter"/>
    <property type="match status" value="1"/>
</dbReference>
<keyword evidence="5 7" id="KW-0472">Membrane</keyword>
<dbReference type="AlphaFoldDB" id="A0AAW1PLD5"/>
<comment type="caution">
    <text evidence="9">The sequence shown here is derived from an EMBL/GenBank/DDBJ whole genome shotgun (WGS) entry which is preliminary data.</text>
</comment>
<protein>
    <recommendedName>
        <fullName evidence="8">Major facilitator superfamily (MFS) profile domain-containing protein</fullName>
    </recommendedName>
</protein>
<evidence type="ECO:0000259" key="8">
    <source>
        <dbReference type="PROSITE" id="PS50850"/>
    </source>
</evidence>
<comment type="subcellular location">
    <subcellularLocation>
        <location evidence="1">Membrane</location>
        <topology evidence="1">Multi-pass membrane protein</topology>
    </subcellularLocation>
</comment>
<feature type="domain" description="Major facilitator superfamily (MFS) profile" evidence="8">
    <location>
        <begin position="18"/>
        <end position="451"/>
    </location>
</feature>
<dbReference type="EMBL" id="JALJOR010000011">
    <property type="protein sequence ID" value="KAK9808754.1"/>
    <property type="molecule type" value="Genomic_DNA"/>
</dbReference>
<dbReference type="Gene3D" id="1.20.1250.20">
    <property type="entry name" value="MFS general substrate transporter like domains"/>
    <property type="match status" value="2"/>
</dbReference>
<feature type="transmembrane region" description="Helical" evidence="7">
    <location>
        <begin position="14"/>
        <end position="31"/>
    </location>
</feature>
<dbReference type="Pfam" id="PF07690">
    <property type="entry name" value="MFS_1"/>
    <property type="match status" value="2"/>
</dbReference>